<feature type="compositionally biased region" description="Basic and acidic residues" evidence="5">
    <location>
        <begin position="281"/>
        <end position="299"/>
    </location>
</feature>
<keyword evidence="3" id="KW-0862">Zinc</keyword>
<feature type="domain" description="CHHC U11-48K-type" evidence="6">
    <location>
        <begin position="52"/>
        <end position="79"/>
    </location>
</feature>
<keyword evidence="1" id="KW-0479">Metal-binding</keyword>
<dbReference type="RefSeq" id="XP_035827148.1">
    <property type="nucleotide sequence ID" value="XM_035971255.1"/>
</dbReference>
<feature type="compositionally biased region" description="Basic and acidic residues" evidence="5">
    <location>
        <begin position="321"/>
        <end position="335"/>
    </location>
</feature>
<feature type="compositionally biased region" description="Basic residues" evidence="5">
    <location>
        <begin position="427"/>
        <end position="449"/>
    </location>
</feature>
<evidence type="ECO:0000256" key="5">
    <source>
        <dbReference type="SAM" id="MobiDB-lite"/>
    </source>
</evidence>
<dbReference type="PROSITE" id="PS51800">
    <property type="entry name" value="ZF_CHHC_U11_48K"/>
    <property type="match status" value="1"/>
</dbReference>
<proteinExistence type="predicted"/>
<accession>A0ABM1VXK6</accession>
<evidence type="ECO:0000256" key="3">
    <source>
        <dbReference type="ARBA" id="ARBA00022833"/>
    </source>
</evidence>
<dbReference type="RefSeq" id="XP_035827149.1">
    <property type="nucleotide sequence ID" value="XM_035971256.1"/>
</dbReference>
<name>A0ABM1VXK6_APLCA</name>
<dbReference type="GeneID" id="101847749"/>
<evidence type="ECO:0000313" key="9">
    <source>
        <dbReference type="RefSeq" id="XP_035827149.1"/>
    </source>
</evidence>
<dbReference type="InterPro" id="IPR022776">
    <property type="entry name" value="TRM13/UPF0224_CHHC_Znf_dom"/>
</dbReference>
<gene>
    <name evidence="8 9" type="primary">LOC101847749</name>
</gene>
<dbReference type="PANTHER" id="PTHR21402">
    <property type="entry name" value="GAMETOCYTE SPECIFIC FACTOR 1-RELATED"/>
    <property type="match status" value="1"/>
</dbReference>
<dbReference type="Pfam" id="PF05253">
    <property type="entry name" value="zf-U11-48K"/>
    <property type="match status" value="1"/>
</dbReference>
<feature type="compositionally biased region" description="Basic and acidic residues" evidence="5">
    <location>
        <begin position="261"/>
        <end position="274"/>
    </location>
</feature>
<reference evidence="8 9" key="1">
    <citation type="submission" date="2025-05" db="UniProtKB">
        <authorList>
            <consortium name="RefSeq"/>
        </authorList>
    </citation>
    <scope>IDENTIFICATION</scope>
</reference>
<dbReference type="InterPro" id="IPR051591">
    <property type="entry name" value="UPF0224_FAM112_RNA_Proc"/>
</dbReference>
<keyword evidence="4" id="KW-0175">Coiled coil</keyword>
<evidence type="ECO:0000313" key="7">
    <source>
        <dbReference type="Proteomes" id="UP000694888"/>
    </source>
</evidence>
<keyword evidence="2" id="KW-0863">Zinc-finger</keyword>
<dbReference type="Proteomes" id="UP000694888">
    <property type="component" value="Unplaced"/>
</dbReference>
<feature type="coiled-coil region" evidence="4">
    <location>
        <begin position="18"/>
        <end position="45"/>
    </location>
</feature>
<protein>
    <submittedName>
        <fullName evidence="8 9">U11/U12 small nuclear ribonucleoprotein 48 kDa protein</fullName>
    </submittedName>
</protein>
<evidence type="ECO:0000256" key="4">
    <source>
        <dbReference type="SAM" id="Coils"/>
    </source>
</evidence>
<dbReference type="GO" id="GO:1990904">
    <property type="term" value="C:ribonucleoprotein complex"/>
    <property type="evidence" value="ECO:0007669"/>
    <property type="project" value="UniProtKB-KW"/>
</dbReference>
<keyword evidence="7" id="KW-1185">Reference proteome</keyword>
<feature type="compositionally biased region" description="Basic residues" evidence="5">
    <location>
        <begin position="399"/>
        <end position="408"/>
    </location>
</feature>
<keyword evidence="8 9" id="KW-0687">Ribonucleoprotein</keyword>
<dbReference type="PANTHER" id="PTHR21402:SF10">
    <property type="entry name" value="U11_U12 SMALL NUCLEAR RIBONUCLEOPROTEIN 48 KDA PROTEIN"/>
    <property type="match status" value="1"/>
</dbReference>
<feature type="region of interest" description="Disordered" evidence="5">
    <location>
        <begin position="249"/>
        <end position="449"/>
    </location>
</feature>
<organism evidence="7 9">
    <name type="scientific">Aplysia californica</name>
    <name type="common">California sea hare</name>
    <dbReference type="NCBI Taxonomy" id="6500"/>
    <lineage>
        <taxon>Eukaryota</taxon>
        <taxon>Metazoa</taxon>
        <taxon>Spiralia</taxon>
        <taxon>Lophotrochozoa</taxon>
        <taxon>Mollusca</taxon>
        <taxon>Gastropoda</taxon>
        <taxon>Heterobranchia</taxon>
        <taxon>Euthyneura</taxon>
        <taxon>Tectipleura</taxon>
        <taxon>Aplysiida</taxon>
        <taxon>Aplysioidea</taxon>
        <taxon>Aplysiidae</taxon>
        <taxon>Aplysia</taxon>
    </lineage>
</organism>
<evidence type="ECO:0000256" key="2">
    <source>
        <dbReference type="ARBA" id="ARBA00022771"/>
    </source>
</evidence>
<feature type="compositionally biased region" description="Basic residues" evidence="5">
    <location>
        <begin position="303"/>
        <end position="320"/>
    </location>
</feature>
<evidence type="ECO:0000259" key="6">
    <source>
        <dbReference type="PROSITE" id="PS51800"/>
    </source>
</evidence>
<sequence>MLQGKLPSEVVTKRQQYLNALKRYVEEQEKKLAETLDKLGWTEEELCKIPKKQVCPYNKDHIVPENAFKKHVEKCRLLKAGCQKDELEPLLQDMDFWYSSSDSIMKVDIDESLLNKIIWDHCVQTGQVYTGHRSMPVSHIDANINLTQEDHLAVYRHVVQTSHEAGKVIPIDRSDELLTTDWSSLVKKGLLNEQSNKEFSSKLEQLAALRDMKRRRQSYRAKNVHITKKSYKEIIREVIVNQMEVLKPAEEDEKPSLSRLSEGRDRDRDIREKGGQSSRHGSRDRYRRADRSPLDERRNRSPMTRRSRDRSPYSRHSKRERSRDRHRGDRSRFKEGSYYPDSSRRYNPEGSQQEILSVEGGYLDLQLKQEEVSDDSQDQEYEYKDRSRSSYLGEEEEKKRHKRRKRSRSLSECSESEANEEGSRRDGRGKHKKSKHKKKHSKKQKKKSK</sequence>
<evidence type="ECO:0000256" key="1">
    <source>
        <dbReference type="ARBA" id="ARBA00022723"/>
    </source>
</evidence>
<evidence type="ECO:0000313" key="8">
    <source>
        <dbReference type="RefSeq" id="XP_035827148.1"/>
    </source>
</evidence>